<protein>
    <submittedName>
        <fullName evidence="10">Methyl-accepting chemotaxis protein</fullName>
    </submittedName>
</protein>
<evidence type="ECO:0000259" key="9">
    <source>
        <dbReference type="PROSITE" id="PS50885"/>
    </source>
</evidence>
<evidence type="ECO:0000256" key="2">
    <source>
        <dbReference type="ARBA" id="ARBA00022475"/>
    </source>
</evidence>
<comment type="similarity">
    <text evidence="5">Belongs to the methyl-accepting chemotaxis (MCP) protein family.</text>
</comment>
<evidence type="ECO:0000256" key="7">
    <source>
        <dbReference type="SAM" id="Phobius"/>
    </source>
</evidence>
<dbReference type="SUPFAM" id="SSF58104">
    <property type="entry name" value="Methyl-accepting chemotaxis protein (MCP) signaling domain"/>
    <property type="match status" value="1"/>
</dbReference>
<keyword evidence="4 6" id="KW-0807">Transducer</keyword>
<proteinExistence type="inferred from homology"/>
<evidence type="ECO:0000256" key="4">
    <source>
        <dbReference type="ARBA" id="ARBA00023224"/>
    </source>
</evidence>
<evidence type="ECO:0000313" key="10">
    <source>
        <dbReference type="EMBL" id="MBB3108463.1"/>
    </source>
</evidence>
<dbReference type="PROSITE" id="PS50111">
    <property type="entry name" value="CHEMOTAXIS_TRANSDUC_2"/>
    <property type="match status" value="1"/>
</dbReference>
<dbReference type="PANTHER" id="PTHR32089">
    <property type="entry name" value="METHYL-ACCEPTING CHEMOTAXIS PROTEIN MCPB"/>
    <property type="match status" value="1"/>
</dbReference>
<organism evidence="10 11">
    <name type="scientific">Paenibacillus phyllosphaerae</name>
    <dbReference type="NCBI Taxonomy" id="274593"/>
    <lineage>
        <taxon>Bacteria</taxon>
        <taxon>Bacillati</taxon>
        <taxon>Bacillota</taxon>
        <taxon>Bacilli</taxon>
        <taxon>Bacillales</taxon>
        <taxon>Paenibacillaceae</taxon>
        <taxon>Paenibacillus</taxon>
    </lineage>
</organism>
<evidence type="ECO:0000256" key="3">
    <source>
        <dbReference type="ARBA" id="ARBA00023136"/>
    </source>
</evidence>
<feature type="transmembrane region" description="Helical" evidence="7">
    <location>
        <begin position="12"/>
        <end position="34"/>
    </location>
</feature>
<dbReference type="Gene3D" id="1.10.287.950">
    <property type="entry name" value="Methyl-accepting chemotaxis protein"/>
    <property type="match status" value="1"/>
</dbReference>
<evidence type="ECO:0000259" key="8">
    <source>
        <dbReference type="PROSITE" id="PS50111"/>
    </source>
</evidence>
<dbReference type="SMART" id="SM00283">
    <property type="entry name" value="MA"/>
    <property type="match status" value="1"/>
</dbReference>
<dbReference type="InterPro" id="IPR004089">
    <property type="entry name" value="MCPsignal_dom"/>
</dbReference>
<name>A0A7W5FKV5_9BACL</name>
<keyword evidence="7" id="KW-1133">Transmembrane helix</keyword>
<keyword evidence="7" id="KW-0812">Transmembrane</keyword>
<gene>
    <name evidence="10" type="ORF">FHS18_000491</name>
</gene>
<dbReference type="CDD" id="cd06225">
    <property type="entry name" value="HAMP"/>
    <property type="match status" value="1"/>
</dbReference>
<keyword evidence="11" id="KW-1185">Reference proteome</keyword>
<evidence type="ECO:0000313" key="11">
    <source>
        <dbReference type="Proteomes" id="UP000570361"/>
    </source>
</evidence>
<dbReference type="SMART" id="SM00304">
    <property type="entry name" value="HAMP"/>
    <property type="match status" value="1"/>
</dbReference>
<comment type="subcellular location">
    <subcellularLocation>
        <location evidence="1">Cell membrane</location>
    </subcellularLocation>
</comment>
<dbReference type="AlphaFoldDB" id="A0A7W5FKV5"/>
<comment type="caution">
    <text evidence="10">The sequence shown here is derived from an EMBL/GenBank/DDBJ whole genome shotgun (WGS) entry which is preliminary data.</text>
</comment>
<dbReference type="InterPro" id="IPR003660">
    <property type="entry name" value="HAMP_dom"/>
</dbReference>
<keyword evidence="2" id="KW-1003">Cell membrane</keyword>
<keyword evidence="3 7" id="KW-0472">Membrane</keyword>
<dbReference type="PROSITE" id="PS50885">
    <property type="entry name" value="HAMP"/>
    <property type="match status" value="1"/>
</dbReference>
<reference evidence="10 11" key="1">
    <citation type="submission" date="2020-08" db="EMBL/GenBank/DDBJ databases">
        <title>Genomic Encyclopedia of Type Strains, Phase III (KMG-III): the genomes of soil and plant-associated and newly described type strains.</title>
        <authorList>
            <person name="Whitman W."/>
        </authorList>
    </citation>
    <scope>NUCLEOTIDE SEQUENCE [LARGE SCALE GENOMIC DNA]</scope>
    <source>
        <strain evidence="10 11">CECT 5862</strain>
    </source>
</reference>
<accession>A0A7W5FKV5</accession>
<feature type="domain" description="HAMP" evidence="9">
    <location>
        <begin position="62"/>
        <end position="111"/>
    </location>
</feature>
<dbReference type="Proteomes" id="UP000570361">
    <property type="component" value="Unassembled WGS sequence"/>
</dbReference>
<dbReference type="PANTHER" id="PTHR32089:SF112">
    <property type="entry name" value="LYSOZYME-LIKE PROTEIN-RELATED"/>
    <property type="match status" value="1"/>
</dbReference>
<feature type="transmembrane region" description="Helical" evidence="7">
    <location>
        <begin position="40"/>
        <end position="60"/>
    </location>
</feature>
<evidence type="ECO:0000256" key="5">
    <source>
        <dbReference type="ARBA" id="ARBA00029447"/>
    </source>
</evidence>
<dbReference type="Pfam" id="PF00015">
    <property type="entry name" value="MCPsignal"/>
    <property type="match status" value="1"/>
</dbReference>
<feature type="domain" description="Methyl-accepting transducer" evidence="8">
    <location>
        <begin position="130"/>
        <end position="380"/>
    </location>
</feature>
<evidence type="ECO:0000256" key="1">
    <source>
        <dbReference type="ARBA" id="ARBA00004236"/>
    </source>
</evidence>
<sequence length="416" mass="44949">MNWLHSLSIRKKLMIGFYLNVVLFAILLLVALLVSDGSLLAGLIIIAVIAILTFPIALFFERSLTSTIEEMKTIAYSVSKGDFTQKLDTAKGGELAHAFNNMTTKIRDILKETSGISTVVNDSSSTIFSKNNELKQVMDQVSASAGELATGASEISSDISVMADSIRDMEHSFTNYVETTKQMNERSELALTLVDKGRQAVESQADGMKRNVEATANVAASIEDLAHKADGISAITHTISEIAEQTNLLSLNASIEAARAGEHGRGFAVVAQEVRKLAEESNSATKEVFTLVKSIEAAVKQAITGIQANEEVVKLQTEALHQTEQTFAEIIASVQFISEQIGHFAAESNAMLDSTRKISDTIQNISAITEQSAAGTEQVAASMNEQIASVQAVISETERMQQNVSQLQRTISVFKV</sequence>
<dbReference type="Gene3D" id="6.10.340.10">
    <property type="match status" value="1"/>
</dbReference>
<dbReference type="EMBL" id="JACHXK010000001">
    <property type="protein sequence ID" value="MBB3108463.1"/>
    <property type="molecule type" value="Genomic_DNA"/>
</dbReference>
<dbReference type="RefSeq" id="WP_183596519.1">
    <property type="nucleotide sequence ID" value="NZ_JACHXK010000001.1"/>
</dbReference>
<dbReference type="GO" id="GO:0005886">
    <property type="term" value="C:plasma membrane"/>
    <property type="evidence" value="ECO:0007669"/>
    <property type="project" value="UniProtKB-SubCell"/>
</dbReference>
<dbReference type="GO" id="GO:0007165">
    <property type="term" value="P:signal transduction"/>
    <property type="evidence" value="ECO:0007669"/>
    <property type="project" value="UniProtKB-KW"/>
</dbReference>
<evidence type="ECO:0000256" key="6">
    <source>
        <dbReference type="PROSITE-ProRule" id="PRU00284"/>
    </source>
</evidence>